<evidence type="ECO:0000313" key="2">
    <source>
        <dbReference type="Proteomes" id="UP000026961"/>
    </source>
</evidence>
<reference evidence="1" key="1">
    <citation type="submission" date="2015-04" db="UniProtKB">
        <authorList>
            <consortium name="EnsemblPlants"/>
        </authorList>
    </citation>
    <scope>IDENTIFICATION</scope>
</reference>
<organism evidence="1">
    <name type="scientific">Oryza glumipatula</name>
    <dbReference type="NCBI Taxonomy" id="40148"/>
    <lineage>
        <taxon>Eukaryota</taxon>
        <taxon>Viridiplantae</taxon>
        <taxon>Streptophyta</taxon>
        <taxon>Embryophyta</taxon>
        <taxon>Tracheophyta</taxon>
        <taxon>Spermatophyta</taxon>
        <taxon>Magnoliopsida</taxon>
        <taxon>Liliopsida</taxon>
        <taxon>Poales</taxon>
        <taxon>Poaceae</taxon>
        <taxon>BOP clade</taxon>
        <taxon>Oryzoideae</taxon>
        <taxon>Oryzeae</taxon>
        <taxon>Oryzinae</taxon>
        <taxon>Oryza</taxon>
    </lineage>
</organism>
<proteinExistence type="predicted"/>
<sequence>MTSSSDKPHTGARPSIGAPDAAVAAYPYIGALNNDGTTGSLMALPNGPTFSINKPTMGDGSERNMVATTRNNATPLMVPDQVVADAAMDAEEDIMFSLEFLLGLDYDMLLPMEDTSATDAAVSDDLAWTLDVTFDLDDILVENTNDFVFLDNLAGSE</sequence>
<dbReference type="AlphaFoldDB" id="A0A0E0AT78"/>
<dbReference type="HOGENOM" id="CLU_1505745_0_0_1"/>
<dbReference type="EnsemblPlants" id="OGLUM08G09420.1">
    <property type="protein sequence ID" value="OGLUM08G09420.1"/>
    <property type="gene ID" value="OGLUM08G09420"/>
</dbReference>
<keyword evidence="2" id="KW-1185">Reference proteome</keyword>
<reference evidence="1" key="2">
    <citation type="submission" date="2018-05" db="EMBL/GenBank/DDBJ databases">
        <title>OgluRS3 (Oryza glumaepatula Reference Sequence Version 3).</title>
        <authorList>
            <person name="Zhang J."/>
            <person name="Kudrna D."/>
            <person name="Lee S."/>
            <person name="Talag J."/>
            <person name="Welchert J."/>
            <person name="Wing R.A."/>
        </authorList>
    </citation>
    <scope>NUCLEOTIDE SEQUENCE [LARGE SCALE GENOMIC DNA]</scope>
</reference>
<name>A0A0E0AT78_9ORYZ</name>
<dbReference type="Proteomes" id="UP000026961">
    <property type="component" value="Chromosome 8"/>
</dbReference>
<dbReference type="Gramene" id="OGLUM08G09420.1">
    <property type="protein sequence ID" value="OGLUM08G09420.1"/>
    <property type="gene ID" value="OGLUM08G09420"/>
</dbReference>
<accession>A0A0E0AT78</accession>
<evidence type="ECO:0000313" key="1">
    <source>
        <dbReference type="EnsemblPlants" id="OGLUM08G09420.1"/>
    </source>
</evidence>
<protein>
    <submittedName>
        <fullName evidence="1">Uncharacterized protein</fullName>
    </submittedName>
</protein>